<feature type="disulfide bond" evidence="1">
    <location>
        <begin position="34"/>
        <end position="43"/>
    </location>
</feature>
<evidence type="ECO:0000256" key="1">
    <source>
        <dbReference type="PROSITE-ProRule" id="PRU00076"/>
    </source>
</evidence>
<keyword evidence="4" id="KW-1185">Reference proteome</keyword>
<dbReference type="AlphaFoldDB" id="A0A8X6Q4D2"/>
<gene>
    <name evidence="3" type="primary">AVEN_258683_1</name>
    <name evidence="3" type="ORF">NPIL_622171</name>
</gene>
<name>A0A8X6Q4D2_NEPPI</name>
<evidence type="ECO:0000313" key="4">
    <source>
        <dbReference type="Proteomes" id="UP000887013"/>
    </source>
</evidence>
<evidence type="ECO:0000259" key="2">
    <source>
        <dbReference type="PROSITE" id="PS50026"/>
    </source>
</evidence>
<dbReference type="InterPro" id="IPR000742">
    <property type="entry name" value="EGF"/>
</dbReference>
<accession>A0A8X6Q4D2</accession>
<keyword evidence="1" id="KW-0245">EGF-like domain</keyword>
<feature type="domain" description="EGF-like" evidence="2">
    <location>
        <begin position="11"/>
        <end position="44"/>
    </location>
</feature>
<protein>
    <recommendedName>
        <fullName evidence="2">EGF-like domain-containing protein</fullName>
    </recommendedName>
</protein>
<comment type="caution">
    <text evidence="1">Lacks conserved residue(s) required for the propagation of feature annotation.</text>
</comment>
<dbReference type="SUPFAM" id="SSF57196">
    <property type="entry name" value="EGF/Laminin"/>
    <property type="match status" value="1"/>
</dbReference>
<dbReference type="Proteomes" id="UP000887013">
    <property type="component" value="Unassembled WGS sequence"/>
</dbReference>
<reference evidence="3" key="1">
    <citation type="submission" date="2020-08" db="EMBL/GenBank/DDBJ databases">
        <title>Multicomponent nature underlies the extraordinary mechanical properties of spider dragline silk.</title>
        <authorList>
            <person name="Kono N."/>
            <person name="Nakamura H."/>
            <person name="Mori M."/>
            <person name="Yoshida Y."/>
            <person name="Ohtoshi R."/>
            <person name="Malay A.D."/>
            <person name="Moran D.A.P."/>
            <person name="Tomita M."/>
            <person name="Numata K."/>
            <person name="Arakawa K."/>
        </authorList>
    </citation>
    <scope>NUCLEOTIDE SEQUENCE</scope>
</reference>
<dbReference type="EMBL" id="BMAW01075982">
    <property type="protein sequence ID" value="GFT99404.1"/>
    <property type="molecule type" value="Genomic_DNA"/>
</dbReference>
<sequence length="126" mass="13765">KVLHPTKNVCRNECNDCENGGMCHQDEAGNFCTCLPGTSGHRCEIVNDCVDGIYRDCKSSGGTCTYNVAQKNAVCLCGQGKAFDFIENRCKECDCGTHGNCEIRQGSKICKCEDKYEDKDGICTSN</sequence>
<dbReference type="PROSITE" id="PS50026">
    <property type="entry name" value="EGF_3"/>
    <property type="match status" value="1"/>
</dbReference>
<evidence type="ECO:0000313" key="3">
    <source>
        <dbReference type="EMBL" id="GFT99404.1"/>
    </source>
</evidence>
<organism evidence="3 4">
    <name type="scientific">Nephila pilipes</name>
    <name type="common">Giant wood spider</name>
    <name type="synonym">Nephila maculata</name>
    <dbReference type="NCBI Taxonomy" id="299642"/>
    <lineage>
        <taxon>Eukaryota</taxon>
        <taxon>Metazoa</taxon>
        <taxon>Ecdysozoa</taxon>
        <taxon>Arthropoda</taxon>
        <taxon>Chelicerata</taxon>
        <taxon>Arachnida</taxon>
        <taxon>Araneae</taxon>
        <taxon>Araneomorphae</taxon>
        <taxon>Entelegynae</taxon>
        <taxon>Araneoidea</taxon>
        <taxon>Nephilidae</taxon>
        <taxon>Nephila</taxon>
    </lineage>
</organism>
<dbReference type="Gene3D" id="2.10.25.10">
    <property type="entry name" value="Laminin"/>
    <property type="match status" value="1"/>
</dbReference>
<proteinExistence type="predicted"/>
<feature type="non-terminal residue" evidence="3">
    <location>
        <position position="1"/>
    </location>
</feature>
<dbReference type="PROSITE" id="PS00022">
    <property type="entry name" value="EGF_1"/>
    <property type="match status" value="1"/>
</dbReference>
<comment type="caution">
    <text evidence="3">The sequence shown here is derived from an EMBL/GenBank/DDBJ whole genome shotgun (WGS) entry which is preliminary data.</text>
</comment>
<dbReference type="OrthoDB" id="9990982at2759"/>
<keyword evidence="1" id="KW-1015">Disulfide bond</keyword>